<keyword evidence="7" id="KW-0812">Transmembrane</keyword>
<keyword evidence="7" id="KW-1133">Transmembrane helix</keyword>
<evidence type="ECO:0000313" key="9">
    <source>
        <dbReference type="Proteomes" id="UP000271162"/>
    </source>
</evidence>
<evidence type="ECO:0000256" key="3">
    <source>
        <dbReference type="ARBA" id="ARBA00023274"/>
    </source>
</evidence>
<dbReference type="GO" id="GO:0003735">
    <property type="term" value="F:structural constituent of ribosome"/>
    <property type="evidence" value="ECO:0007669"/>
    <property type="project" value="InterPro"/>
</dbReference>
<dbReference type="EMBL" id="UYSL01007676">
    <property type="protein sequence ID" value="VDL67864.1"/>
    <property type="molecule type" value="Genomic_DNA"/>
</dbReference>
<evidence type="ECO:0000256" key="7">
    <source>
        <dbReference type="SAM" id="Phobius"/>
    </source>
</evidence>
<accession>A0A0N4XP22</accession>
<name>A0A0N4XP22_NIPBR</name>
<sequence length="78" mass="9020">MPKQITEIKDFLVLARRKDAKIVKIKKNSLNVKFKVRCSKYLFTLVVNVSISRPFVITALLLSLSTLIQFFISCELIF</sequence>
<dbReference type="PANTHER" id="PTHR10965:SF0">
    <property type="entry name" value="LARGE RIBOSOMAL SUBUNIT PROTEIN EL38"/>
    <property type="match status" value="1"/>
</dbReference>
<dbReference type="PANTHER" id="PTHR10965">
    <property type="entry name" value="60S RIBOSOMAL PROTEIN L38"/>
    <property type="match status" value="1"/>
</dbReference>
<dbReference type="Proteomes" id="UP000271162">
    <property type="component" value="Unassembled WGS sequence"/>
</dbReference>
<keyword evidence="7" id="KW-0472">Membrane</keyword>
<comment type="similarity">
    <text evidence="1 6">Belongs to the eukaryotic ribosomal protein eL38 family.</text>
</comment>
<evidence type="ECO:0000256" key="2">
    <source>
        <dbReference type="ARBA" id="ARBA00022980"/>
    </source>
</evidence>
<organism evidence="10">
    <name type="scientific">Nippostrongylus brasiliensis</name>
    <name type="common">Rat hookworm</name>
    <dbReference type="NCBI Taxonomy" id="27835"/>
    <lineage>
        <taxon>Eukaryota</taxon>
        <taxon>Metazoa</taxon>
        <taxon>Ecdysozoa</taxon>
        <taxon>Nematoda</taxon>
        <taxon>Chromadorea</taxon>
        <taxon>Rhabditida</taxon>
        <taxon>Rhabditina</taxon>
        <taxon>Rhabditomorpha</taxon>
        <taxon>Strongyloidea</taxon>
        <taxon>Heligmosomidae</taxon>
        <taxon>Nippostrongylus</taxon>
    </lineage>
</organism>
<dbReference type="AlphaFoldDB" id="A0A0N4XP22"/>
<dbReference type="InterPro" id="IPR002675">
    <property type="entry name" value="Ribosomal_eL38"/>
</dbReference>
<evidence type="ECO:0000313" key="8">
    <source>
        <dbReference type="EMBL" id="VDL67864.1"/>
    </source>
</evidence>
<evidence type="ECO:0000313" key="10">
    <source>
        <dbReference type="WBParaSite" id="NBR_0000427401-mRNA-1"/>
    </source>
</evidence>
<evidence type="ECO:0000256" key="4">
    <source>
        <dbReference type="ARBA" id="ARBA00035235"/>
    </source>
</evidence>
<dbReference type="WBParaSite" id="NBR_0000427401-mRNA-1">
    <property type="protein sequence ID" value="NBR_0000427401-mRNA-1"/>
    <property type="gene ID" value="NBR_0000427401"/>
</dbReference>
<keyword evidence="3 6" id="KW-0687">Ribonucleoprotein</keyword>
<reference evidence="10" key="1">
    <citation type="submission" date="2017-02" db="UniProtKB">
        <authorList>
            <consortium name="WormBaseParasite"/>
        </authorList>
    </citation>
    <scope>IDENTIFICATION</scope>
</reference>
<dbReference type="InterPro" id="IPR038464">
    <property type="entry name" value="Ribosomal_eL38_sf"/>
</dbReference>
<dbReference type="Pfam" id="PF01781">
    <property type="entry name" value="Ribosomal_L38e"/>
    <property type="match status" value="1"/>
</dbReference>
<feature type="transmembrane region" description="Helical" evidence="7">
    <location>
        <begin position="41"/>
        <end position="72"/>
    </location>
</feature>
<dbReference type="Gene3D" id="3.30.720.90">
    <property type="match status" value="1"/>
</dbReference>
<evidence type="ECO:0000256" key="1">
    <source>
        <dbReference type="ARBA" id="ARBA00007803"/>
    </source>
</evidence>
<evidence type="ECO:0000256" key="6">
    <source>
        <dbReference type="RuleBase" id="RU003445"/>
    </source>
</evidence>
<keyword evidence="9" id="KW-1185">Reference proteome</keyword>
<gene>
    <name evidence="8" type="ORF">NBR_LOCUS4275</name>
</gene>
<proteinExistence type="inferred from homology"/>
<dbReference type="STRING" id="27835.A0A0N4XP22"/>
<protein>
    <recommendedName>
        <fullName evidence="4">Large ribosomal subunit protein eL38</fullName>
    </recommendedName>
    <alternativeName>
        <fullName evidence="5">60S ribosomal protein L38</fullName>
    </alternativeName>
</protein>
<evidence type="ECO:0000256" key="5">
    <source>
        <dbReference type="ARBA" id="ARBA00035338"/>
    </source>
</evidence>
<reference evidence="8 9" key="2">
    <citation type="submission" date="2018-11" db="EMBL/GenBank/DDBJ databases">
        <authorList>
            <consortium name="Pathogen Informatics"/>
        </authorList>
    </citation>
    <scope>NUCLEOTIDE SEQUENCE [LARGE SCALE GENOMIC DNA]</scope>
</reference>
<dbReference type="GO" id="GO:0022618">
    <property type="term" value="P:protein-RNA complex assembly"/>
    <property type="evidence" value="ECO:0007669"/>
    <property type="project" value="TreeGrafter"/>
</dbReference>
<dbReference type="GO" id="GO:0006412">
    <property type="term" value="P:translation"/>
    <property type="evidence" value="ECO:0007669"/>
    <property type="project" value="InterPro"/>
</dbReference>
<keyword evidence="2 6" id="KW-0689">Ribosomal protein</keyword>
<dbReference type="GO" id="GO:0022625">
    <property type="term" value="C:cytosolic large ribosomal subunit"/>
    <property type="evidence" value="ECO:0007669"/>
    <property type="project" value="TreeGrafter"/>
</dbReference>